<dbReference type="SMART" id="SM00268">
    <property type="entry name" value="ACTIN"/>
    <property type="match status" value="1"/>
</dbReference>
<comment type="function">
    <text evidence="1">Actins are highly conserved proteins that are involved in various types of cell motility and are ubiquitously expressed in all eukaryotic cells.</text>
</comment>
<organism evidence="8 9">
    <name type="scientific">Plakobranchus ocellatus</name>
    <dbReference type="NCBI Taxonomy" id="259542"/>
    <lineage>
        <taxon>Eukaryota</taxon>
        <taxon>Metazoa</taxon>
        <taxon>Spiralia</taxon>
        <taxon>Lophotrochozoa</taxon>
        <taxon>Mollusca</taxon>
        <taxon>Gastropoda</taxon>
        <taxon>Heterobranchia</taxon>
        <taxon>Euthyneura</taxon>
        <taxon>Panpulmonata</taxon>
        <taxon>Sacoglossa</taxon>
        <taxon>Placobranchoidea</taxon>
        <taxon>Plakobranchidae</taxon>
        <taxon>Plakobranchus</taxon>
    </lineage>
</organism>
<keyword evidence="4" id="KW-0547">Nucleotide-binding</keyword>
<protein>
    <submittedName>
        <fullName evidence="8">Actin</fullName>
    </submittedName>
</protein>
<dbReference type="Gene3D" id="3.90.640.10">
    <property type="entry name" value="Actin, Chain A, domain 4"/>
    <property type="match status" value="1"/>
</dbReference>
<evidence type="ECO:0000256" key="4">
    <source>
        <dbReference type="ARBA" id="ARBA00022741"/>
    </source>
</evidence>
<dbReference type="InterPro" id="IPR043129">
    <property type="entry name" value="ATPase_NBD"/>
</dbReference>
<name>A0AAV3YMW1_9GAST</name>
<dbReference type="Proteomes" id="UP000735302">
    <property type="component" value="Unassembled WGS sequence"/>
</dbReference>
<evidence type="ECO:0000256" key="3">
    <source>
        <dbReference type="ARBA" id="ARBA00022490"/>
    </source>
</evidence>
<evidence type="ECO:0000256" key="2">
    <source>
        <dbReference type="ARBA" id="ARBA00004245"/>
    </source>
</evidence>
<evidence type="ECO:0000256" key="1">
    <source>
        <dbReference type="ARBA" id="ARBA00003520"/>
    </source>
</evidence>
<sequence>MEVYPPIVVDNGSSTCRAGFAGDDAPMSVFSNVIGHRRHEIGPSSKNYIGDEAQDKRELLTLRYPIEHGIIINWEDMEKIWNHMFFSELKISPEQHPILISDPPFNPKGHKEKLVQVMFENYQVPAFFLAFEPMLCLLSTGRNQGTLLNIGEGYTSVASFWESHSPFHAVSRHDFGGKDLTLYLRQLLHQRGYSFTTTSELEIVREIKERFCCIPQSINIQHVGCSVPMGEKKFKLPDGTYISLGEELHTCPDTLFTPDGVFNSTGESVAEMVHKSIMACDITCRRDMYCSVLLCGGSTLIPGFADRLRAELVEGRKGYDHAPSRVRVIDAPERKYHAWIGGSILASLSTFAHEWITREEYREYGPPILHRKST</sequence>
<gene>
    <name evidence="8" type="ORF">PoB_001508600</name>
</gene>
<dbReference type="FunFam" id="3.30.420.40:FF:000148">
    <property type="entry name" value="Actin, alpha skeletal muscle"/>
    <property type="match status" value="1"/>
</dbReference>
<dbReference type="GO" id="GO:0005524">
    <property type="term" value="F:ATP binding"/>
    <property type="evidence" value="ECO:0007669"/>
    <property type="project" value="UniProtKB-KW"/>
</dbReference>
<dbReference type="FunFam" id="3.30.420.40:FF:000058">
    <property type="entry name" value="Putative actin-related protein 5"/>
    <property type="match status" value="1"/>
</dbReference>
<evidence type="ECO:0000313" key="8">
    <source>
        <dbReference type="EMBL" id="GFN88580.1"/>
    </source>
</evidence>
<comment type="subcellular location">
    <subcellularLocation>
        <location evidence="2">Cytoplasm</location>
        <location evidence="2">Cytoskeleton</location>
    </subcellularLocation>
</comment>
<evidence type="ECO:0000256" key="5">
    <source>
        <dbReference type="ARBA" id="ARBA00022840"/>
    </source>
</evidence>
<dbReference type="AlphaFoldDB" id="A0AAV3YMW1"/>
<comment type="similarity">
    <text evidence="7">Belongs to the actin family.</text>
</comment>
<dbReference type="Pfam" id="PF00022">
    <property type="entry name" value="Actin"/>
    <property type="match status" value="1"/>
</dbReference>
<keyword evidence="6" id="KW-0206">Cytoskeleton</keyword>
<reference evidence="8 9" key="1">
    <citation type="journal article" date="2021" name="Elife">
        <title>Chloroplast acquisition without the gene transfer in kleptoplastic sea slugs, Plakobranchus ocellatus.</title>
        <authorList>
            <person name="Maeda T."/>
            <person name="Takahashi S."/>
            <person name="Yoshida T."/>
            <person name="Shimamura S."/>
            <person name="Takaki Y."/>
            <person name="Nagai Y."/>
            <person name="Toyoda A."/>
            <person name="Suzuki Y."/>
            <person name="Arimoto A."/>
            <person name="Ishii H."/>
            <person name="Satoh N."/>
            <person name="Nishiyama T."/>
            <person name="Hasebe M."/>
            <person name="Maruyama T."/>
            <person name="Minagawa J."/>
            <person name="Obokata J."/>
            <person name="Shigenobu S."/>
        </authorList>
    </citation>
    <scope>NUCLEOTIDE SEQUENCE [LARGE SCALE GENOMIC DNA]</scope>
</reference>
<dbReference type="PANTHER" id="PTHR11937">
    <property type="entry name" value="ACTIN"/>
    <property type="match status" value="1"/>
</dbReference>
<dbReference type="InterPro" id="IPR004000">
    <property type="entry name" value="Actin"/>
</dbReference>
<dbReference type="SUPFAM" id="SSF53067">
    <property type="entry name" value="Actin-like ATPase domain"/>
    <property type="match status" value="2"/>
</dbReference>
<evidence type="ECO:0000256" key="6">
    <source>
        <dbReference type="ARBA" id="ARBA00023212"/>
    </source>
</evidence>
<proteinExistence type="inferred from homology"/>
<dbReference type="EMBL" id="BLXT01001860">
    <property type="protein sequence ID" value="GFN88580.1"/>
    <property type="molecule type" value="Genomic_DNA"/>
</dbReference>
<keyword evidence="3" id="KW-0963">Cytoplasm</keyword>
<dbReference type="PRINTS" id="PR00190">
    <property type="entry name" value="ACTIN"/>
</dbReference>
<comment type="caution">
    <text evidence="8">The sequence shown here is derived from an EMBL/GenBank/DDBJ whole genome shotgun (WGS) entry which is preliminary data.</text>
</comment>
<evidence type="ECO:0000256" key="7">
    <source>
        <dbReference type="RuleBase" id="RU000487"/>
    </source>
</evidence>
<dbReference type="GO" id="GO:0005856">
    <property type="term" value="C:cytoskeleton"/>
    <property type="evidence" value="ECO:0007669"/>
    <property type="project" value="UniProtKB-SubCell"/>
</dbReference>
<dbReference type="Gene3D" id="3.30.420.40">
    <property type="match status" value="2"/>
</dbReference>
<evidence type="ECO:0000313" key="9">
    <source>
        <dbReference type="Proteomes" id="UP000735302"/>
    </source>
</evidence>
<keyword evidence="9" id="KW-1185">Reference proteome</keyword>
<keyword evidence="5" id="KW-0067">ATP-binding</keyword>
<accession>A0AAV3YMW1</accession>